<dbReference type="EMBL" id="AMQM01001930">
    <property type="status" value="NOT_ANNOTATED_CDS"/>
    <property type="molecule type" value="Genomic_DNA"/>
</dbReference>
<reference evidence="4" key="1">
    <citation type="submission" date="2012-12" db="EMBL/GenBank/DDBJ databases">
        <authorList>
            <person name="Hellsten U."/>
            <person name="Grimwood J."/>
            <person name="Chapman J.A."/>
            <person name="Shapiro H."/>
            <person name="Aerts A."/>
            <person name="Otillar R.P."/>
            <person name="Terry A.Y."/>
            <person name="Boore J.L."/>
            <person name="Simakov O."/>
            <person name="Marletaz F."/>
            <person name="Cho S.-J."/>
            <person name="Edsinger-Gonzales E."/>
            <person name="Havlak P."/>
            <person name="Kuo D.-H."/>
            <person name="Larsson T."/>
            <person name="Lv J."/>
            <person name="Arendt D."/>
            <person name="Savage R."/>
            <person name="Osoegawa K."/>
            <person name="de Jong P."/>
            <person name="Lindberg D.R."/>
            <person name="Seaver E.C."/>
            <person name="Weisblat D.A."/>
            <person name="Putnam N.H."/>
            <person name="Grigoriev I.V."/>
            <person name="Rokhsar D.S."/>
        </authorList>
    </citation>
    <scope>NUCLEOTIDE SEQUENCE</scope>
</reference>
<dbReference type="InParanoid" id="T1EW92"/>
<sequence length="210" mass="24208">MYRLSRDDLKIICGVAEGIRIFNALVKGMKTTKLLLFVSPKNFSDHESKVLLRRWMSSDIVAPDSPNNVTSSTVSNGSFSNLAHNIDNMYLSQHFQNNQTHKKRYSKKQPQNQHIEENQSNEPEKETLKKVKNSTNYDENDNNVKTDATKAFLPVLRCGDKRPSQWQLLIVAPKKSKQLEELMVDGWEVTRSDRRRNCYSMQSSSTKLNE</sequence>
<evidence type="ECO:0000313" key="4">
    <source>
        <dbReference type="Proteomes" id="UP000015101"/>
    </source>
</evidence>
<dbReference type="OrthoDB" id="9996779at2759"/>
<feature type="compositionally biased region" description="Basic and acidic residues" evidence="1">
    <location>
        <begin position="114"/>
        <end position="129"/>
    </location>
</feature>
<proteinExistence type="predicted"/>
<protein>
    <submittedName>
        <fullName evidence="2 3">Uncharacterized protein</fullName>
    </submittedName>
</protein>
<evidence type="ECO:0000313" key="3">
    <source>
        <dbReference type="EnsemblMetazoa" id="HelroP165073"/>
    </source>
</evidence>
<evidence type="ECO:0000313" key="2">
    <source>
        <dbReference type="EMBL" id="ESN92935.1"/>
    </source>
</evidence>
<feature type="region of interest" description="Disordered" evidence="1">
    <location>
        <begin position="106"/>
        <end position="143"/>
    </location>
</feature>
<dbReference type="KEGG" id="hro:HELRODRAFT_165073"/>
<accession>T1EW92</accession>
<evidence type="ECO:0000256" key="1">
    <source>
        <dbReference type="SAM" id="MobiDB-lite"/>
    </source>
</evidence>
<dbReference type="AlphaFoldDB" id="T1EW92"/>
<keyword evidence="4" id="KW-1185">Reference proteome</keyword>
<organism evidence="3 4">
    <name type="scientific">Helobdella robusta</name>
    <name type="common">Californian leech</name>
    <dbReference type="NCBI Taxonomy" id="6412"/>
    <lineage>
        <taxon>Eukaryota</taxon>
        <taxon>Metazoa</taxon>
        <taxon>Spiralia</taxon>
        <taxon>Lophotrochozoa</taxon>
        <taxon>Annelida</taxon>
        <taxon>Clitellata</taxon>
        <taxon>Hirudinea</taxon>
        <taxon>Rhynchobdellida</taxon>
        <taxon>Glossiphoniidae</taxon>
        <taxon>Helobdella</taxon>
    </lineage>
</organism>
<dbReference type="CTD" id="20200842"/>
<dbReference type="HOGENOM" id="CLU_1311344_0_0_1"/>
<dbReference type="Proteomes" id="UP000015101">
    <property type="component" value="Unassembled WGS sequence"/>
</dbReference>
<gene>
    <name evidence="3" type="primary">20200842</name>
    <name evidence="2" type="ORF">HELRODRAFT_165073</name>
</gene>
<reference evidence="3" key="3">
    <citation type="submission" date="2015-06" db="UniProtKB">
        <authorList>
            <consortium name="EnsemblMetazoa"/>
        </authorList>
    </citation>
    <scope>IDENTIFICATION</scope>
</reference>
<dbReference type="EMBL" id="KB097639">
    <property type="protein sequence ID" value="ESN92935.1"/>
    <property type="molecule type" value="Genomic_DNA"/>
</dbReference>
<reference evidence="2 4" key="2">
    <citation type="journal article" date="2013" name="Nature">
        <title>Insights into bilaterian evolution from three spiralian genomes.</title>
        <authorList>
            <person name="Simakov O."/>
            <person name="Marletaz F."/>
            <person name="Cho S.J."/>
            <person name="Edsinger-Gonzales E."/>
            <person name="Havlak P."/>
            <person name="Hellsten U."/>
            <person name="Kuo D.H."/>
            <person name="Larsson T."/>
            <person name="Lv J."/>
            <person name="Arendt D."/>
            <person name="Savage R."/>
            <person name="Osoegawa K."/>
            <person name="de Jong P."/>
            <person name="Grimwood J."/>
            <person name="Chapman J.A."/>
            <person name="Shapiro H."/>
            <person name="Aerts A."/>
            <person name="Otillar R.P."/>
            <person name="Terry A.Y."/>
            <person name="Boore J.L."/>
            <person name="Grigoriev I.V."/>
            <person name="Lindberg D.R."/>
            <person name="Seaver E.C."/>
            <person name="Weisblat D.A."/>
            <person name="Putnam N.H."/>
            <person name="Rokhsar D.S."/>
        </authorList>
    </citation>
    <scope>NUCLEOTIDE SEQUENCE</scope>
</reference>
<dbReference type="EnsemblMetazoa" id="HelroT165073">
    <property type="protein sequence ID" value="HelroP165073"/>
    <property type="gene ID" value="HelroG165073"/>
</dbReference>
<name>T1EW92_HELRO</name>
<dbReference type="GeneID" id="20200842"/>
<dbReference type="RefSeq" id="XP_009029217.1">
    <property type="nucleotide sequence ID" value="XM_009030969.1"/>
</dbReference>